<dbReference type="AlphaFoldDB" id="A0AAV3Z1X2"/>
<reference evidence="1 2" key="1">
    <citation type="journal article" date="2021" name="Elife">
        <title>Chloroplast acquisition without the gene transfer in kleptoplastic sea slugs, Plakobranchus ocellatus.</title>
        <authorList>
            <person name="Maeda T."/>
            <person name="Takahashi S."/>
            <person name="Yoshida T."/>
            <person name="Shimamura S."/>
            <person name="Takaki Y."/>
            <person name="Nagai Y."/>
            <person name="Toyoda A."/>
            <person name="Suzuki Y."/>
            <person name="Arimoto A."/>
            <person name="Ishii H."/>
            <person name="Satoh N."/>
            <person name="Nishiyama T."/>
            <person name="Hasebe M."/>
            <person name="Maruyama T."/>
            <person name="Minagawa J."/>
            <person name="Obokata J."/>
            <person name="Shigenobu S."/>
        </authorList>
    </citation>
    <scope>NUCLEOTIDE SEQUENCE [LARGE SCALE GENOMIC DNA]</scope>
</reference>
<gene>
    <name evidence="1" type="ORF">PoB_001499700</name>
</gene>
<protein>
    <recommendedName>
        <fullName evidence="3">PIN domain-containing protein</fullName>
    </recommendedName>
</protein>
<accession>A0AAV3Z1X2</accession>
<evidence type="ECO:0000313" key="1">
    <source>
        <dbReference type="EMBL" id="GFN88491.1"/>
    </source>
</evidence>
<proteinExistence type="predicted"/>
<sequence length="98" mass="10924">MHNSTDRCRANHEASLVTQIVGLTCRWVAKVTATSVLQVSHDKSRRLQCGPTLIYFDASVVFREMDCRYREKKAAEAGRRIRVALEILSLNSTGTGGD</sequence>
<name>A0AAV3Z1X2_9GAST</name>
<keyword evidence="2" id="KW-1185">Reference proteome</keyword>
<dbReference type="Proteomes" id="UP000735302">
    <property type="component" value="Unassembled WGS sequence"/>
</dbReference>
<organism evidence="1 2">
    <name type="scientific">Plakobranchus ocellatus</name>
    <dbReference type="NCBI Taxonomy" id="259542"/>
    <lineage>
        <taxon>Eukaryota</taxon>
        <taxon>Metazoa</taxon>
        <taxon>Spiralia</taxon>
        <taxon>Lophotrochozoa</taxon>
        <taxon>Mollusca</taxon>
        <taxon>Gastropoda</taxon>
        <taxon>Heterobranchia</taxon>
        <taxon>Euthyneura</taxon>
        <taxon>Panpulmonata</taxon>
        <taxon>Sacoglossa</taxon>
        <taxon>Placobranchoidea</taxon>
        <taxon>Plakobranchidae</taxon>
        <taxon>Plakobranchus</taxon>
    </lineage>
</organism>
<comment type="caution">
    <text evidence="1">The sequence shown here is derived from an EMBL/GenBank/DDBJ whole genome shotgun (WGS) entry which is preliminary data.</text>
</comment>
<dbReference type="EMBL" id="BLXT01001848">
    <property type="protein sequence ID" value="GFN88491.1"/>
    <property type="molecule type" value="Genomic_DNA"/>
</dbReference>
<evidence type="ECO:0008006" key="3">
    <source>
        <dbReference type="Google" id="ProtNLM"/>
    </source>
</evidence>
<evidence type="ECO:0000313" key="2">
    <source>
        <dbReference type="Proteomes" id="UP000735302"/>
    </source>
</evidence>